<dbReference type="OrthoDB" id="6132182at2759"/>
<sequence>MYLPSIEGKLTHQVFPLDIQRDAPYLIVAWNKGRDQASLSVAVYDKYDEIFEIDFLTEGFSGKEIPSMPNSAPPDTSTGIVWMLPRGSYYVVVTAMIHKPTPAKLNPTVDATYVATPPSNFKLPDIPIAPGVITSPQVPAESCVFLPNRRFAPINLEDGKPQFRLTQMKGTRELFGINVEYAGGH</sequence>
<protein>
    <submittedName>
        <fullName evidence="1">Uncharacterized protein</fullName>
    </submittedName>
</protein>
<accession>A0A0C3BS95</accession>
<dbReference type="EMBL" id="KN833005">
    <property type="protein sequence ID" value="KIM80182.1"/>
    <property type="molecule type" value="Genomic_DNA"/>
</dbReference>
<dbReference type="AlphaFoldDB" id="A0A0C3BS95"/>
<keyword evidence="2" id="KW-1185">Reference proteome</keyword>
<dbReference type="Proteomes" id="UP000054166">
    <property type="component" value="Unassembled WGS sequence"/>
</dbReference>
<organism evidence="1 2">
    <name type="scientific">Piloderma croceum (strain F 1598)</name>
    <dbReference type="NCBI Taxonomy" id="765440"/>
    <lineage>
        <taxon>Eukaryota</taxon>
        <taxon>Fungi</taxon>
        <taxon>Dikarya</taxon>
        <taxon>Basidiomycota</taxon>
        <taxon>Agaricomycotina</taxon>
        <taxon>Agaricomycetes</taxon>
        <taxon>Agaricomycetidae</taxon>
        <taxon>Atheliales</taxon>
        <taxon>Atheliaceae</taxon>
        <taxon>Piloderma</taxon>
    </lineage>
</organism>
<reference evidence="2" key="2">
    <citation type="submission" date="2015-01" db="EMBL/GenBank/DDBJ databases">
        <title>Evolutionary Origins and Diversification of the Mycorrhizal Mutualists.</title>
        <authorList>
            <consortium name="DOE Joint Genome Institute"/>
            <consortium name="Mycorrhizal Genomics Consortium"/>
            <person name="Kohler A."/>
            <person name="Kuo A."/>
            <person name="Nagy L.G."/>
            <person name="Floudas D."/>
            <person name="Copeland A."/>
            <person name="Barry K.W."/>
            <person name="Cichocki N."/>
            <person name="Veneault-Fourrey C."/>
            <person name="LaButti K."/>
            <person name="Lindquist E.A."/>
            <person name="Lipzen A."/>
            <person name="Lundell T."/>
            <person name="Morin E."/>
            <person name="Murat C."/>
            <person name="Riley R."/>
            <person name="Ohm R."/>
            <person name="Sun H."/>
            <person name="Tunlid A."/>
            <person name="Henrissat B."/>
            <person name="Grigoriev I.V."/>
            <person name="Hibbett D.S."/>
            <person name="Martin F."/>
        </authorList>
    </citation>
    <scope>NUCLEOTIDE SEQUENCE [LARGE SCALE GENOMIC DNA]</scope>
    <source>
        <strain evidence="2">F 1598</strain>
    </source>
</reference>
<gene>
    <name evidence="1" type="ORF">PILCRDRAFT_9739</name>
</gene>
<proteinExistence type="predicted"/>
<evidence type="ECO:0000313" key="1">
    <source>
        <dbReference type="EMBL" id="KIM80182.1"/>
    </source>
</evidence>
<dbReference type="STRING" id="765440.A0A0C3BS95"/>
<name>A0A0C3BS95_PILCF</name>
<reference evidence="1 2" key="1">
    <citation type="submission" date="2014-04" db="EMBL/GenBank/DDBJ databases">
        <authorList>
            <consortium name="DOE Joint Genome Institute"/>
            <person name="Kuo A."/>
            <person name="Tarkka M."/>
            <person name="Buscot F."/>
            <person name="Kohler A."/>
            <person name="Nagy L.G."/>
            <person name="Floudas D."/>
            <person name="Copeland A."/>
            <person name="Barry K.W."/>
            <person name="Cichocki N."/>
            <person name="Veneault-Fourrey C."/>
            <person name="LaButti K."/>
            <person name="Lindquist E.A."/>
            <person name="Lipzen A."/>
            <person name="Lundell T."/>
            <person name="Morin E."/>
            <person name="Murat C."/>
            <person name="Sun H."/>
            <person name="Tunlid A."/>
            <person name="Henrissat B."/>
            <person name="Grigoriev I.V."/>
            <person name="Hibbett D.S."/>
            <person name="Martin F."/>
            <person name="Nordberg H.P."/>
            <person name="Cantor M.N."/>
            <person name="Hua S.X."/>
        </authorList>
    </citation>
    <scope>NUCLEOTIDE SEQUENCE [LARGE SCALE GENOMIC DNA]</scope>
    <source>
        <strain evidence="1 2">F 1598</strain>
    </source>
</reference>
<dbReference type="InParanoid" id="A0A0C3BS95"/>
<dbReference type="HOGENOM" id="CLU_1461856_0_0_1"/>
<evidence type="ECO:0000313" key="2">
    <source>
        <dbReference type="Proteomes" id="UP000054166"/>
    </source>
</evidence>